<feature type="modified residue" description="4-aspartylphosphate" evidence="17">
    <location>
        <position position="625"/>
    </location>
</feature>
<evidence type="ECO:0000256" key="6">
    <source>
        <dbReference type="ARBA" id="ARBA00022679"/>
    </source>
</evidence>
<dbReference type="Pfam" id="PF00072">
    <property type="entry name" value="Response_reg"/>
    <property type="match status" value="1"/>
</dbReference>
<dbReference type="PANTHER" id="PTHR45339:SF1">
    <property type="entry name" value="HYBRID SIGNAL TRANSDUCTION HISTIDINE KINASE J"/>
    <property type="match status" value="1"/>
</dbReference>
<evidence type="ECO:0000256" key="16">
    <source>
        <dbReference type="PROSITE-ProRule" id="PRU00110"/>
    </source>
</evidence>
<keyword evidence="10" id="KW-0067">ATP-binding</keyword>
<dbReference type="PANTHER" id="PTHR45339">
    <property type="entry name" value="HYBRID SIGNAL TRANSDUCTION HISTIDINE KINASE J"/>
    <property type="match status" value="1"/>
</dbReference>
<dbReference type="Gene3D" id="1.20.120.160">
    <property type="entry name" value="HPT domain"/>
    <property type="match status" value="1"/>
</dbReference>
<evidence type="ECO:0000256" key="10">
    <source>
        <dbReference type="ARBA" id="ARBA00022840"/>
    </source>
</evidence>
<keyword evidence="4" id="KW-1003">Cell membrane</keyword>
<evidence type="ECO:0000256" key="18">
    <source>
        <dbReference type="SAM" id="Phobius"/>
    </source>
</evidence>
<name>A0AAE3HM22_9GAMM</name>
<dbReference type="InterPro" id="IPR005467">
    <property type="entry name" value="His_kinase_dom"/>
</dbReference>
<reference evidence="22" key="1">
    <citation type="submission" date="2022-08" db="EMBL/GenBank/DDBJ databases">
        <title>Genomic Encyclopedia of Type Strains, Phase III (KMG-III): the genomes of soil and plant-associated and newly described type strains.</title>
        <authorList>
            <person name="Whitman W."/>
        </authorList>
    </citation>
    <scope>NUCLEOTIDE SEQUENCE</scope>
    <source>
        <strain evidence="22">HMT 1</strain>
    </source>
</reference>
<keyword evidence="8" id="KW-0547">Nucleotide-binding</keyword>
<feature type="domain" description="Response regulatory" evidence="20">
    <location>
        <begin position="576"/>
        <end position="692"/>
    </location>
</feature>
<feature type="transmembrane region" description="Helical" evidence="18">
    <location>
        <begin position="21"/>
        <end position="40"/>
    </location>
</feature>
<evidence type="ECO:0000256" key="3">
    <source>
        <dbReference type="ARBA" id="ARBA00012438"/>
    </source>
</evidence>
<dbReference type="CDD" id="cd17546">
    <property type="entry name" value="REC_hyHK_CKI1_RcsC-like"/>
    <property type="match status" value="1"/>
</dbReference>
<dbReference type="PROSITE" id="PS50109">
    <property type="entry name" value="HIS_KIN"/>
    <property type="match status" value="1"/>
</dbReference>
<dbReference type="InterPro" id="IPR036641">
    <property type="entry name" value="HPT_dom_sf"/>
</dbReference>
<feature type="transmembrane region" description="Helical" evidence="18">
    <location>
        <begin position="46"/>
        <end position="68"/>
    </location>
</feature>
<keyword evidence="7 18" id="KW-0812">Transmembrane</keyword>
<sequence length="832" mass="91509">MLAKLLKHSHPRSDTELEQCSIRLIILAIVFTYLSLNLPAGKEQLILGGIVFVSLAAIILFALCYLSTQTSVARRLTGMVLDLGATTFFMSTMASAAPIFGVYLWVTLGNGFRYGAHYLYLSAVASVIGFLVVMFVSDYWIEHRVLAIGLLAALLVIPMYVGVLIRRLNTAVKSANVANEAKSKFLANMSHEIRTPLNGIIGMSDLLMTTSLDDEQKDYADTIHGSAHTLLSLVNDILDLSKIEAGKINLETNDYDLHVLINSTLRMFQRQAEDKGLQLQTHIAPELPYRLQGDVHHLRQVLMNLLSNAIKFTERGQIQVVVESYHSIGSNPANVGLLFKVTDTGIGISEDAQARIFESFSQADDSITRKFGGTGLGISISKQLVDLMDGTLGVESQSGKGSTFWFRIEQQVSEQDDTHDSLSGYHRIISLLPEGERLQQLNSMLADWGIRSINLPDADKLMDKMANGAINLDHVDVLLIDASVTGNDANALAGRIRDYSSVPRLVLIREQAVHQAMEKTLLSSGYFCAIGYPLDKRILFNVIHAATANDLYNSRIANLLDHYHASSDESRQKGKNILVGEDNPTNQKVIAKMLEHAGHKVTLTENGEAVLDALEQQRYDLVIMDMHMPVMGGIEAAKIIRFSYADQPIPIIMLTANATSEAVQACKDAGIDAYLSKPIEAERLLDHISLYGNDNAADEQVSEKSAITTELSTPAVDEHILDSLAEIAKDPEFIRDLIDGFLQDNSESLNNLDAALSAEDFSQVRDLAHTITGSARSIGAHQLGRVCSEVNRMSDEHLRSHGREQLQLIGEALEATREGLLSYRDRQAYAAI</sequence>
<dbReference type="InterPro" id="IPR036890">
    <property type="entry name" value="HATPase_C_sf"/>
</dbReference>
<dbReference type="FunFam" id="3.30.565.10:FF:000010">
    <property type="entry name" value="Sensor histidine kinase RcsC"/>
    <property type="match status" value="1"/>
</dbReference>
<dbReference type="InterPro" id="IPR036097">
    <property type="entry name" value="HisK_dim/P_sf"/>
</dbReference>
<dbReference type="Proteomes" id="UP001204445">
    <property type="component" value="Unassembled WGS sequence"/>
</dbReference>
<dbReference type="PRINTS" id="PR00344">
    <property type="entry name" value="BCTRLSENSOR"/>
</dbReference>
<feature type="domain" description="HPt" evidence="21">
    <location>
        <begin position="730"/>
        <end position="823"/>
    </location>
</feature>
<evidence type="ECO:0000259" key="20">
    <source>
        <dbReference type="PROSITE" id="PS50110"/>
    </source>
</evidence>
<comment type="caution">
    <text evidence="22">The sequence shown here is derived from an EMBL/GenBank/DDBJ whole genome shotgun (WGS) entry which is preliminary data.</text>
</comment>
<dbReference type="PROSITE" id="PS50894">
    <property type="entry name" value="HPT"/>
    <property type="match status" value="1"/>
</dbReference>
<evidence type="ECO:0000256" key="8">
    <source>
        <dbReference type="ARBA" id="ARBA00022741"/>
    </source>
</evidence>
<dbReference type="Gene3D" id="3.40.50.2300">
    <property type="match status" value="1"/>
</dbReference>
<dbReference type="SMART" id="SM00448">
    <property type="entry name" value="REC"/>
    <property type="match status" value="1"/>
</dbReference>
<dbReference type="EMBL" id="JANUCT010000011">
    <property type="protein sequence ID" value="MCS3903768.1"/>
    <property type="molecule type" value="Genomic_DNA"/>
</dbReference>
<dbReference type="GO" id="GO:0005886">
    <property type="term" value="C:plasma membrane"/>
    <property type="evidence" value="ECO:0007669"/>
    <property type="project" value="UniProtKB-SubCell"/>
</dbReference>
<feature type="transmembrane region" description="Helical" evidence="18">
    <location>
        <begin position="80"/>
        <end position="106"/>
    </location>
</feature>
<keyword evidence="12" id="KW-0902">Two-component regulatory system</keyword>
<proteinExistence type="predicted"/>
<dbReference type="InterPro" id="IPR003661">
    <property type="entry name" value="HisK_dim/P_dom"/>
</dbReference>
<gene>
    <name evidence="22" type="ORF">J2T55_001799</name>
</gene>
<dbReference type="AlphaFoldDB" id="A0AAE3HM22"/>
<evidence type="ECO:0000313" key="22">
    <source>
        <dbReference type="EMBL" id="MCS3903768.1"/>
    </source>
</evidence>
<dbReference type="GO" id="GO:0000155">
    <property type="term" value="F:phosphorelay sensor kinase activity"/>
    <property type="evidence" value="ECO:0007669"/>
    <property type="project" value="InterPro"/>
</dbReference>
<evidence type="ECO:0000256" key="12">
    <source>
        <dbReference type="ARBA" id="ARBA00023012"/>
    </source>
</evidence>
<dbReference type="SMART" id="SM00387">
    <property type="entry name" value="HATPase_c"/>
    <property type="match status" value="1"/>
</dbReference>
<evidence type="ECO:0000256" key="11">
    <source>
        <dbReference type="ARBA" id="ARBA00022989"/>
    </source>
</evidence>
<dbReference type="CDD" id="cd00088">
    <property type="entry name" value="HPT"/>
    <property type="match status" value="1"/>
</dbReference>
<evidence type="ECO:0000256" key="4">
    <source>
        <dbReference type="ARBA" id="ARBA00022475"/>
    </source>
</evidence>
<dbReference type="SUPFAM" id="SSF52172">
    <property type="entry name" value="CheY-like"/>
    <property type="match status" value="2"/>
</dbReference>
<dbReference type="Pfam" id="PF00512">
    <property type="entry name" value="HisKA"/>
    <property type="match status" value="1"/>
</dbReference>
<evidence type="ECO:0000256" key="1">
    <source>
        <dbReference type="ARBA" id="ARBA00000085"/>
    </source>
</evidence>
<dbReference type="FunFam" id="1.10.287.130:FF:000002">
    <property type="entry name" value="Two-component osmosensing histidine kinase"/>
    <property type="match status" value="1"/>
</dbReference>
<dbReference type="Pfam" id="PF02518">
    <property type="entry name" value="HATPase_c"/>
    <property type="match status" value="1"/>
</dbReference>
<dbReference type="Gene3D" id="1.10.287.130">
    <property type="match status" value="1"/>
</dbReference>
<dbReference type="PROSITE" id="PS50110">
    <property type="entry name" value="RESPONSE_REGULATORY"/>
    <property type="match status" value="1"/>
</dbReference>
<dbReference type="InterPro" id="IPR011006">
    <property type="entry name" value="CheY-like_superfamily"/>
</dbReference>
<dbReference type="CDD" id="cd00082">
    <property type="entry name" value="HisKA"/>
    <property type="match status" value="1"/>
</dbReference>
<feature type="transmembrane region" description="Helical" evidence="18">
    <location>
        <begin position="145"/>
        <end position="165"/>
    </location>
</feature>
<keyword evidence="5 17" id="KW-0597">Phosphoprotein</keyword>
<dbReference type="SUPFAM" id="SSF55874">
    <property type="entry name" value="ATPase domain of HSP90 chaperone/DNA topoisomerase II/histidine kinase"/>
    <property type="match status" value="1"/>
</dbReference>
<evidence type="ECO:0000256" key="17">
    <source>
        <dbReference type="PROSITE-ProRule" id="PRU00169"/>
    </source>
</evidence>
<evidence type="ECO:0000256" key="15">
    <source>
        <dbReference type="ARBA" id="ARBA00068150"/>
    </source>
</evidence>
<keyword evidence="11 18" id="KW-1133">Transmembrane helix</keyword>
<evidence type="ECO:0000256" key="13">
    <source>
        <dbReference type="ARBA" id="ARBA00023136"/>
    </source>
</evidence>
<protein>
    <recommendedName>
        <fullName evidence="15">Sensory/regulatory protein RpfC</fullName>
        <ecNumber evidence="3">2.7.13.3</ecNumber>
    </recommendedName>
</protein>
<comment type="subunit">
    <text evidence="14">At low DSF concentrations, interacts with RpfF.</text>
</comment>
<dbReference type="InterPro" id="IPR008207">
    <property type="entry name" value="Sig_transdc_His_kin_Hpt_dom"/>
</dbReference>
<dbReference type="SUPFAM" id="SSF47384">
    <property type="entry name" value="Homodimeric domain of signal transducing histidine kinase"/>
    <property type="match status" value="1"/>
</dbReference>
<dbReference type="Pfam" id="PF01627">
    <property type="entry name" value="Hpt"/>
    <property type="match status" value="1"/>
</dbReference>
<keyword evidence="13 18" id="KW-0472">Membrane</keyword>
<keyword evidence="6 22" id="KW-0808">Transferase</keyword>
<dbReference type="SMART" id="SM00073">
    <property type="entry name" value="HPT"/>
    <property type="match status" value="1"/>
</dbReference>
<feature type="transmembrane region" description="Helical" evidence="18">
    <location>
        <begin position="118"/>
        <end position="136"/>
    </location>
</feature>
<dbReference type="InterPro" id="IPR004358">
    <property type="entry name" value="Sig_transdc_His_kin-like_C"/>
</dbReference>
<evidence type="ECO:0000256" key="5">
    <source>
        <dbReference type="ARBA" id="ARBA00022553"/>
    </source>
</evidence>
<keyword evidence="9 22" id="KW-0418">Kinase</keyword>
<dbReference type="CDD" id="cd16922">
    <property type="entry name" value="HATPase_EvgS-ArcB-TorS-like"/>
    <property type="match status" value="1"/>
</dbReference>
<evidence type="ECO:0000259" key="21">
    <source>
        <dbReference type="PROSITE" id="PS50894"/>
    </source>
</evidence>
<feature type="domain" description="Histidine kinase" evidence="19">
    <location>
        <begin position="188"/>
        <end position="412"/>
    </location>
</feature>
<feature type="modified residue" description="Phosphohistidine" evidence="16">
    <location>
        <position position="769"/>
    </location>
</feature>
<dbReference type="InterPro" id="IPR003594">
    <property type="entry name" value="HATPase_dom"/>
</dbReference>
<evidence type="ECO:0000259" key="19">
    <source>
        <dbReference type="PROSITE" id="PS50109"/>
    </source>
</evidence>
<dbReference type="RefSeq" id="WP_259055742.1">
    <property type="nucleotide sequence ID" value="NZ_JANUCT010000011.1"/>
</dbReference>
<evidence type="ECO:0000256" key="7">
    <source>
        <dbReference type="ARBA" id="ARBA00022692"/>
    </source>
</evidence>
<organism evidence="22 23">
    <name type="scientific">Methylohalomonas lacus</name>
    <dbReference type="NCBI Taxonomy" id="398773"/>
    <lineage>
        <taxon>Bacteria</taxon>
        <taxon>Pseudomonadati</taxon>
        <taxon>Pseudomonadota</taxon>
        <taxon>Gammaproteobacteria</taxon>
        <taxon>Methylohalomonadales</taxon>
        <taxon>Methylohalomonadaceae</taxon>
        <taxon>Methylohalomonas</taxon>
    </lineage>
</organism>
<dbReference type="EC" id="2.7.13.3" evidence="3"/>
<comment type="catalytic activity">
    <reaction evidence="1">
        <text>ATP + protein L-histidine = ADP + protein N-phospho-L-histidine.</text>
        <dbReference type="EC" id="2.7.13.3"/>
    </reaction>
</comment>
<evidence type="ECO:0000256" key="14">
    <source>
        <dbReference type="ARBA" id="ARBA00064003"/>
    </source>
</evidence>
<evidence type="ECO:0000256" key="2">
    <source>
        <dbReference type="ARBA" id="ARBA00004651"/>
    </source>
</evidence>
<dbReference type="Gene3D" id="3.30.565.10">
    <property type="entry name" value="Histidine kinase-like ATPase, C-terminal domain"/>
    <property type="match status" value="1"/>
</dbReference>
<comment type="subcellular location">
    <subcellularLocation>
        <location evidence="2">Cell membrane</location>
        <topology evidence="2">Multi-pass membrane protein</topology>
    </subcellularLocation>
</comment>
<dbReference type="InterPro" id="IPR001789">
    <property type="entry name" value="Sig_transdc_resp-reg_receiver"/>
</dbReference>
<dbReference type="SMART" id="SM00388">
    <property type="entry name" value="HisKA"/>
    <property type="match status" value="1"/>
</dbReference>
<accession>A0AAE3HM22</accession>
<keyword evidence="23" id="KW-1185">Reference proteome</keyword>
<dbReference type="GO" id="GO:0005524">
    <property type="term" value="F:ATP binding"/>
    <property type="evidence" value="ECO:0007669"/>
    <property type="project" value="UniProtKB-KW"/>
</dbReference>
<evidence type="ECO:0000256" key="9">
    <source>
        <dbReference type="ARBA" id="ARBA00022777"/>
    </source>
</evidence>
<evidence type="ECO:0000313" key="23">
    <source>
        <dbReference type="Proteomes" id="UP001204445"/>
    </source>
</evidence>
<dbReference type="SUPFAM" id="SSF47226">
    <property type="entry name" value="Histidine-containing phosphotransfer domain, HPT domain"/>
    <property type="match status" value="1"/>
</dbReference>